<evidence type="ECO:0000259" key="10">
    <source>
        <dbReference type="SMART" id="SM00849"/>
    </source>
</evidence>
<evidence type="ECO:0000256" key="5">
    <source>
        <dbReference type="ARBA" id="ARBA00011917"/>
    </source>
</evidence>
<name>A0A8J9YD01_9NEOP</name>
<comment type="catalytic activity">
    <reaction evidence="1">
        <text>an S-(2-hydroxyacyl)glutathione + H2O = a 2-hydroxy carboxylate + glutathione + H(+)</text>
        <dbReference type="Rhea" id="RHEA:21864"/>
        <dbReference type="ChEBI" id="CHEBI:15377"/>
        <dbReference type="ChEBI" id="CHEBI:15378"/>
        <dbReference type="ChEBI" id="CHEBI:57925"/>
        <dbReference type="ChEBI" id="CHEBI:58896"/>
        <dbReference type="ChEBI" id="CHEBI:71261"/>
        <dbReference type="EC" id="3.1.2.6"/>
    </reaction>
</comment>
<evidence type="ECO:0000313" key="11">
    <source>
        <dbReference type="EMBL" id="CAH0723221.1"/>
    </source>
</evidence>
<proteinExistence type="inferred from homology"/>
<dbReference type="Gene3D" id="3.60.15.10">
    <property type="entry name" value="Ribonuclease Z/Hydroxyacylglutathione hydrolase-like"/>
    <property type="match status" value="1"/>
</dbReference>
<comment type="pathway">
    <text evidence="3">Secondary metabolite metabolism; methylglyoxal degradation; (R)-lactate from methylglyoxal: step 2/2.</text>
</comment>
<evidence type="ECO:0000256" key="8">
    <source>
        <dbReference type="ARBA" id="ARBA00022833"/>
    </source>
</evidence>
<dbReference type="AlphaFoldDB" id="A0A8J9YD01"/>
<feature type="domain" description="Metallo-beta-lactamase" evidence="10">
    <location>
        <begin position="54"/>
        <end position="215"/>
    </location>
</feature>
<evidence type="ECO:0000256" key="2">
    <source>
        <dbReference type="ARBA" id="ARBA00001947"/>
    </source>
</evidence>
<comment type="similarity">
    <text evidence="4">Belongs to the metallo-beta-lactamase superfamily. Glyoxalase II family.</text>
</comment>
<dbReference type="CDD" id="cd07723">
    <property type="entry name" value="hydroxyacylglutathione_hydrolase_MBL-fold"/>
    <property type="match status" value="1"/>
</dbReference>
<dbReference type="EC" id="3.1.2.6" evidence="5"/>
<dbReference type="InterPro" id="IPR032282">
    <property type="entry name" value="HAGH_C"/>
</dbReference>
<evidence type="ECO:0000256" key="3">
    <source>
        <dbReference type="ARBA" id="ARBA00004963"/>
    </source>
</evidence>
<dbReference type="InterPro" id="IPR036866">
    <property type="entry name" value="RibonucZ/Hydroxyglut_hydro"/>
</dbReference>
<sequence>MLARFVNSLPFGLSQRITKLYFQALVWNQRNSHSLQEHHEYTAMDVKILPALQDNYMYLIVDKATKEAAIVDPVEPQTVLKAIKDQGIKLTTVLTTHHHWDHAGGNEDLIKLQPGLQVYGGDDRIGALTKKVQHKDQFNIGELNVQCLFTPCHTSGHICYFVTTKDGSDLAVFTGDTLFLGGCGRFFEGTAEQMHKALIDVLGSLPDQTKVFCGHEYSLQNLKFAAHVEPENEDVKKKIAWSQKQREEKKPTVPSTISEEKLYNPFMRVTEPAVMKHAKKNDAIETMRAIRLEKDNFKG</sequence>
<dbReference type="FunFam" id="3.60.15.10:FF:000019">
    <property type="entry name" value="Hydroxyacylglutathione hydrolase, mitochondrial"/>
    <property type="match status" value="1"/>
</dbReference>
<evidence type="ECO:0000256" key="7">
    <source>
        <dbReference type="ARBA" id="ARBA00022801"/>
    </source>
</evidence>
<dbReference type="NCBIfam" id="TIGR03413">
    <property type="entry name" value="GSH_gloB"/>
    <property type="match status" value="1"/>
</dbReference>
<dbReference type="PIRSF" id="PIRSF005457">
    <property type="entry name" value="Glx"/>
    <property type="match status" value="1"/>
</dbReference>
<reference evidence="11" key="1">
    <citation type="submission" date="2021-12" db="EMBL/GenBank/DDBJ databases">
        <authorList>
            <person name="Martin H S."/>
        </authorList>
    </citation>
    <scope>NUCLEOTIDE SEQUENCE</scope>
</reference>
<dbReference type="InterPro" id="IPR035680">
    <property type="entry name" value="Clx_II_MBL"/>
</dbReference>
<dbReference type="PANTHER" id="PTHR11935">
    <property type="entry name" value="BETA LACTAMASE DOMAIN"/>
    <property type="match status" value="1"/>
</dbReference>
<dbReference type="EMBL" id="OV170223">
    <property type="protein sequence ID" value="CAH0723221.1"/>
    <property type="molecule type" value="Genomic_DNA"/>
</dbReference>
<accession>A0A8J9YD01</accession>
<dbReference type="Pfam" id="PF16123">
    <property type="entry name" value="HAGH_C"/>
    <property type="match status" value="1"/>
</dbReference>
<protein>
    <recommendedName>
        <fullName evidence="5">hydroxyacylglutathione hydrolase</fullName>
        <ecNumber evidence="5">3.1.2.6</ecNumber>
    </recommendedName>
    <alternativeName>
        <fullName evidence="9">Glyoxalase II</fullName>
    </alternativeName>
</protein>
<organism evidence="11 12">
    <name type="scientific">Brenthis ino</name>
    <name type="common">lesser marbled fritillary</name>
    <dbReference type="NCBI Taxonomy" id="405034"/>
    <lineage>
        <taxon>Eukaryota</taxon>
        <taxon>Metazoa</taxon>
        <taxon>Ecdysozoa</taxon>
        <taxon>Arthropoda</taxon>
        <taxon>Hexapoda</taxon>
        <taxon>Insecta</taxon>
        <taxon>Pterygota</taxon>
        <taxon>Neoptera</taxon>
        <taxon>Endopterygota</taxon>
        <taxon>Lepidoptera</taxon>
        <taxon>Glossata</taxon>
        <taxon>Ditrysia</taxon>
        <taxon>Papilionoidea</taxon>
        <taxon>Nymphalidae</taxon>
        <taxon>Heliconiinae</taxon>
        <taxon>Argynnini</taxon>
        <taxon>Brenthis</taxon>
    </lineage>
</organism>
<keyword evidence="8" id="KW-0862">Zinc</keyword>
<dbReference type="InterPro" id="IPR017782">
    <property type="entry name" value="Hydroxyacylglutathione_Hdrlase"/>
</dbReference>
<evidence type="ECO:0000256" key="1">
    <source>
        <dbReference type="ARBA" id="ARBA00001623"/>
    </source>
</evidence>
<gene>
    <name evidence="11" type="ORF">BINO364_LOCUS9081</name>
</gene>
<comment type="cofactor">
    <cofactor evidence="2">
        <name>Zn(2+)</name>
        <dbReference type="ChEBI" id="CHEBI:29105"/>
    </cofactor>
</comment>
<dbReference type="SUPFAM" id="SSF56281">
    <property type="entry name" value="Metallo-hydrolase/oxidoreductase"/>
    <property type="match status" value="1"/>
</dbReference>
<dbReference type="PANTHER" id="PTHR11935:SF94">
    <property type="entry name" value="TENZING NORGAY, ISOFORM C"/>
    <property type="match status" value="1"/>
</dbReference>
<evidence type="ECO:0000256" key="4">
    <source>
        <dbReference type="ARBA" id="ARBA00006759"/>
    </source>
</evidence>
<feature type="non-terminal residue" evidence="11">
    <location>
        <position position="299"/>
    </location>
</feature>
<dbReference type="Pfam" id="PF00753">
    <property type="entry name" value="Lactamase_B"/>
    <property type="match status" value="1"/>
</dbReference>
<evidence type="ECO:0000256" key="6">
    <source>
        <dbReference type="ARBA" id="ARBA00022723"/>
    </source>
</evidence>
<keyword evidence="12" id="KW-1185">Reference proteome</keyword>
<dbReference type="InterPro" id="IPR001279">
    <property type="entry name" value="Metallo-B-lactamas"/>
</dbReference>
<dbReference type="HAMAP" id="MF_01374">
    <property type="entry name" value="Glyoxalase_2"/>
    <property type="match status" value="1"/>
</dbReference>
<keyword evidence="7" id="KW-0378">Hydrolase</keyword>
<evidence type="ECO:0000256" key="9">
    <source>
        <dbReference type="ARBA" id="ARBA00031044"/>
    </source>
</evidence>
<dbReference type="GO" id="GO:0004416">
    <property type="term" value="F:hydroxyacylglutathione hydrolase activity"/>
    <property type="evidence" value="ECO:0007669"/>
    <property type="project" value="UniProtKB-EC"/>
</dbReference>
<dbReference type="OrthoDB" id="515692at2759"/>
<dbReference type="SMART" id="SM00849">
    <property type="entry name" value="Lactamase_B"/>
    <property type="match status" value="1"/>
</dbReference>
<evidence type="ECO:0000313" key="12">
    <source>
        <dbReference type="Proteomes" id="UP000838878"/>
    </source>
</evidence>
<dbReference type="GO" id="GO:0046872">
    <property type="term" value="F:metal ion binding"/>
    <property type="evidence" value="ECO:0007669"/>
    <property type="project" value="UniProtKB-KW"/>
</dbReference>
<dbReference type="GO" id="GO:0031123">
    <property type="term" value="P:RNA 3'-end processing"/>
    <property type="evidence" value="ECO:0007669"/>
    <property type="project" value="UniProtKB-ARBA"/>
</dbReference>
<dbReference type="GO" id="GO:0019243">
    <property type="term" value="P:methylglyoxal catabolic process to D-lactate via S-lactoyl-glutathione"/>
    <property type="evidence" value="ECO:0007669"/>
    <property type="project" value="InterPro"/>
</dbReference>
<keyword evidence="6" id="KW-0479">Metal-binding</keyword>
<dbReference type="Proteomes" id="UP000838878">
    <property type="component" value="Chromosome 3"/>
</dbReference>